<evidence type="ECO:0000259" key="3">
    <source>
        <dbReference type="PROSITE" id="PS51186"/>
    </source>
</evidence>
<evidence type="ECO:0000313" key="4">
    <source>
        <dbReference type="EMBL" id="ABW67940.1"/>
    </source>
</evidence>
<dbReference type="GO" id="GO:0016747">
    <property type="term" value="F:acyltransferase activity, transferring groups other than amino-acyl groups"/>
    <property type="evidence" value="ECO:0007669"/>
    <property type="project" value="InterPro"/>
</dbReference>
<protein>
    <submittedName>
        <fullName evidence="4">GCN5-related N-acetyltransferase</fullName>
    </submittedName>
</protein>
<keyword evidence="2" id="KW-0012">Acyltransferase</keyword>
<dbReference type="Pfam" id="PF00583">
    <property type="entry name" value="Acetyltransf_1"/>
    <property type="match status" value="1"/>
</dbReference>
<dbReference type="PROSITE" id="PS51186">
    <property type="entry name" value="GNAT"/>
    <property type="match status" value="1"/>
</dbReference>
<dbReference type="InterPro" id="IPR050832">
    <property type="entry name" value="Bact_Acetyltransf"/>
</dbReference>
<dbReference type="EMBL" id="CP000859">
    <property type="protein sequence ID" value="ABW67940.1"/>
    <property type="molecule type" value="Genomic_DNA"/>
</dbReference>
<sequence length="157" mass="17690">MSGKITIRKAAEADKPRIFELLRQANMHHIPSPEMPELTFETYYVAEADGVIAGFCGYKILSPTEAKTELMVVDKTFRGRGVGNLLQEFRMEKMATAGIQTLTTNTDLPPTIAWYKKHFGYKAVGTLKKIHEFGDPAIDTWTTLQVDLQAWAANRNR</sequence>
<dbReference type="PANTHER" id="PTHR43877">
    <property type="entry name" value="AMINOALKYLPHOSPHONATE N-ACETYLTRANSFERASE-RELATED-RELATED"/>
    <property type="match status" value="1"/>
</dbReference>
<dbReference type="CDD" id="cd04301">
    <property type="entry name" value="NAT_SF"/>
    <property type="match status" value="1"/>
</dbReference>
<accession>A8ZUA8</accession>
<dbReference type="STRING" id="96561.Dole_2136"/>
<name>A8ZUA8_DESOH</name>
<dbReference type="eggNOG" id="COG0456">
    <property type="taxonomic scope" value="Bacteria"/>
</dbReference>
<proteinExistence type="predicted"/>
<dbReference type="Proteomes" id="UP000008561">
    <property type="component" value="Chromosome"/>
</dbReference>
<gene>
    <name evidence="4" type="ordered locus">Dole_2136</name>
</gene>
<feature type="domain" description="N-acetyltransferase" evidence="3">
    <location>
        <begin position="5"/>
        <end position="145"/>
    </location>
</feature>
<dbReference type="Gene3D" id="3.40.630.30">
    <property type="match status" value="1"/>
</dbReference>
<dbReference type="AlphaFoldDB" id="A8ZUA8"/>
<evidence type="ECO:0000256" key="1">
    <source>
        <dbReference type="ARBA" id="ARBA00022679"/>
    </source>
</evidence>
<organism evidence="4 5">
    <name type="scientific">Desulfosudis oleivorans (strain DSM 6200 / JCM 39069 / Hxd3)</name>
    <name type="common">Desulfococcus oleovorans</name>
    <dbReference type="NCBI Taxonomy" id="96561"/>
    <lineage>
        <taxon>Bacteria</taxon>
        <taxon>Pseudomonadati</taxon>
        <taxon>Thermodesulfobacteriota</taxon>
        <taxon>Desulfobacteria</taxon>
        <taxon>Desulfobacterales</taxon>
        <taxon>Desulfosudaceae</taxon>
        <taxon>Desulfosudis</taxon>
    </lineage>
</organism>
<dbReference type="InterPro" id="IPR016181">
    <property type="entry name" value="Acyl_CoA_acyltransferase"/>
</dbReference>
<evidence type="ECO:0000313" key="5">
    <source>
        <dbReference type="Proteomes" id="UP000008561"/>
    </source>
</evidence>
<reference evidence="4 5" key="1">
    <citation type="submission" date="2007-10" db="EMBL/GenBank/DDBJ databases">
        <title>Complete sequence of Desulfococcus oleovorans Hxd3.</title>
        <authorList>
            <consortium name="US DOE Joint Genome Institute"/>
            <person name="Copeland A."/>
            <person name="Lucas S."/>
            <person name="Lapidus A."/>
            <person name="Barry K."/>
            <person name="Glavina del Rio T."/>
            <person name="Dalin E."/>
            <person name="Tice H."/>
            <person name="Pitluck S."/>
            <person name="Kiss H."/>
            <person name="Brettin T."/>
            <person name="Bruce D."/>
            <person name="Detter J.C."/>
            <person name="Han C."/>
            <person name="Schmutz J."/>
            <person name="Larimer F."/>
            <person name="Land M."/>
            <person name="Hauser L."/>
            <person name="Kyrpides N."/>
            <person name="Kim E."/>
            <person name="Wawrik B."/>
            <person name="Richardson P."/>
        </authorList>
    </citation>
    <scope>NUCLEOTIDE SEQUENCE [LARGE SCALE GENOMIC DNA]</scope>
    <source>
        <strain evidence="5">DSM 6200 / JCM 39069 / Hxd3</strain>
    </source>
</reference>
<dbReference type="RefSeq" id="WP_012175552.1">
    <property type="nucleotide sequence ID" value="NC_009943.1"/>
</dbReference>
<dbReference type="SUPFAM" id="SSF55729">
    <property type="entry name" value="Acyl-CoA N-acyltransferases (Nat)"/>
    <property type="match status" value="1"/>
</dbReference>
<dbReference type="HOGENOM" id="CLU_1642942_0_0_7"/>
<dbReference type="KEGG" id="dol:Dole_2136"/>
<dbReference type="InterPro" id="IPR000182">
    <property type="entry name" value="GNAT_dom"/>
</dbReference>
<keyword evidence="1 4" id="KW-0808">Transferase</keyword>
<evidence type="ECO:0000256" key="2">
    <source>
        <dbReference type="ARBA" id="ARBA00023315"/>
    </source>
</evidence>
<keyword evidence="5" id="KW-1185">Reference proteome</keyword>